<dbReference type="InterPro" id="IPR050416">
    <property type="entry name" value="FAD-linked_Oxidoreductase"/>
</dbReference>
<protein>
    <recommendedName>
        <fullName evidence="5">Berberine/berberine-like domain-containing protein</fullName>
    </recommendedName>
</protein>
<dbReference type="GO" id="GO:0050660">
    <property type="term" value="F:flavin adenine dinucleotide binding"/>
    <property type="evidence" value="ECO:0007669"/>
    <property type="project" value="InterPro"/>
</dbReference>
<dbReference type="AlphaFoldDB" id="A0AA39GGP2"/>
<keyword evidence="4" id="KW-0560">Oxidoreductase</keyword>
<feature type="domain" description="Berberine/berberine-like" evidence="5">
    <location>
        <begin position="207"/>
        <end position="242"/>
    </location>
</feature>
<dbReference type="PANTHER" id="PTHR42973">
    <property type="entry name" value="BINDING OXIDOREDUCTASE, PUTATIVE (AFU_ORTHOLOGUE AFUA_1G17690)-RELATED"/>
    <property type="match status" value="1"/>
</dbReference>
<dbReference type="GO" id="GO:0016491">
    <property type="term" value="F:oxidoreductase activity"/>
    <property type="evidence" value="ECO:0007669"/>
    <property type="project" value="UniProtKB-KW"/>
</dbReference>
<comment type="cofactor">
    <cofactor evidence="1">
        <name>FAD</name>
        <dbReference type="ChEBI" id="CHEBI:57692"/>
    </cofactor>
</comment>
<dbReference type="Proteomes" id="UP001175261">
    <property type="component" value="Unassembled WGS sequence"/>
</dbReference>
<sequence length="252" mass="28067">MMLFPAGKAPAIAEFLQDWRATQQPNETIAVALIVPPHLGGQAAIGLTIFFDGPEDEANRRFAGLIEIGPVANHTGMMPYSNVNSIVAKTEPHGRRKTVKGGMWAPAFKMDNLQPVIDEFTAMHEAYPEFGGSAIILQHDFTGKIASVPNDAMAFPNRGPDNLMLIQIVSDDPQLEDVKREYAHKIMALMHKLSEGRIDDERGPVIYCNYAMGTESAREVYRHNYERLSSLKAKYDPNNVFCKFIPIEPKPQ</sequence>
<keyword evidence="7" id="KW-1185">Reference proteome</keyword>
<keyword evidence="2" id="KW-0285">Flavoprotein</keyword>
<dbReference type="Gene3D" id="3.30.465.10">
    <property type="match status" value="1"/>
</dbReference>
<accession>A0AA39GGP2</accession>
<organism evidence="6 7">
    <name type="scientific">Sarocladium strictum</name>
    <name type="common">Black bundle disease fungus</name>
    <name type="synonym">Acremonium strictum</name>
    <dbReference type="NCBI Taxonomy" id="5046"/>
    <lineage>
        <taxon>Eukaryota</taxon>
        <taxon>Fungi</taxon>
        <taxon>Dikarya</taxon>
        <taxon>Ascomycota</taxon>
        <taxon>Pezizomycotina</taxon>
        <taxon>Sordariomycetes</taxon>
        <taxon>Hypocreomycetidae</taxon>
        <taxon>Hypocreales</taxon>
        <taxon>Sarocladiaceae</taxon>
        <taxon>Sarocladium</taxon>
    </lineage>
</organism>
<evidence type="ECO:0000256" key="3">
    <source>
        <dbReference type="ARBA" id="ARBA00022827"/>
    </source>
</evidence>
<evidence type="ECO:0000259" key="5">
    <source>
        <dbReference type="Pfam" id="PF08031"/>
    </source>
</evidence>
<evidence type="ECO:0000256" key="4">
    <source>
        <dbReference type="ARBA" id="ARBA00023002"/>
    </source>
</evidence>
<evidence type="ECO:0000313" key="7">
    <source>
        <dbReference type="Proteomes" id="UP001175261"/>
    </source>
</evidence>
<dbReference type="PANTHER" id="PTHR42973:SF39">
    <property type="entry name" value="FAD-BINDING PCMH-TYPE DOMAIN-CONTAINING PROTEIN"/>
    <property type="match status" value="1"/>
</dbReference>
<dbReference type="EMBL" id="JAPDFR010000005">
    <property type="protein sequence ID" value="KAK0386184.1"/>
    <property type="molecule type" value="Genomic_DNA"/>
</dbReference>
<name>A0AA39GGP2_SARSR</name>
<gene>
    <name evidence="6" type="ORF">NLU13_6021</name>
</gene>
<keyword evidence="3" id="KW-0274">FAD</keyword>
<comment type="caution">
    <text evidence="6">The sequence shown here is derived from an EMBL/GenBank/DDBJ whole genome shotgun (WGS) entry which is preliminary data.</text>
</comment>
<dbReference type="Pfam" id="PF08031">
    <property type="entry name" value="BBE"/>
    <property type="match status" value="1"/>
</dbReference>
<dbReference type="Gene3D" id="3.40.462.20">
    <property type="match status" value="1"/>
</dbReference>
<evidence type="ECO:0000313" key="6">
    <source>
        <dbReference type="EMBL" id="KAK0386184.1"/>
    </source>
</evidence>
<dbReference type="InterPro" id="IPR016169">
    <property type="entry name" value="FAD-bd_PCMH_sub2"/>
</dbReference>
<dbReference type="InterPro" id="IPR012951">
    <property type="entry name" value="BBE"/>
</dbReference>
<evidence type="ECO:0000256" key="1">
    <source>
        <dbReference type="ARBA" id="ARBA00001974"/>
    </source>
</evidence>
<reference evidence="6" key="1">
    <citation type="submission" date="2022-10" db="EMBL/GenBank/DDBJ databases">
        <title>Determination and structural analysis of whole genome sequence of Sarocladium strictum F4-1.</title>
        <authorList>
            <person name="Hu L."/>
            <person name="Jiang Y."/>
        </authorList>
    </citation>
    <scope>NUCLEOTIDE SEQUENCE</scope>
    <source>
        <strain evidence="6">F4-1</strain>
    </source>
</reference>
<dbReference type="SUPFAM" id="SSF55103">
    <property type="entry name" value="FAD-linked oxidases, C-terminal domain"/>
    <property type="match status" value="1"/>
</dbReference>
<proteinExistence type="predicted"/>
<dbReference type="InterPro" id="IPR016164">
    <property type="entry name" value="FAD-linked_Oxase-like_C"/>
</dbReference>
<evidence type="ECO:0000256" key="2">
    <source>
        <dbReference type="ARBA" id="ARBA00022630"/>
    </source>
</evidence>